<dbReference type="PANTHER" id="PTHR13398">
    <property type="entry name" value="GDP-FUCOSE PROTEIN O-FUCOSYLTRANSFERASE 2"/>
    <property type="match status" value="1"/>
</dbReference>
<dbReference type="Proteomes" id="UP000694865">
    <property type="component" value="Unplaced"/>
</dbReference>
<organism evidence="5 6">
    <name type="scientific">Saccoglossus kowalevskii</name>
    <name type="common">Acorn worm</name>
    <dbReference type="NCBI Taxonomy" id="10224"/>
    <lineage>
        <taxon>Eukaryota</taxon>
        <taxon>Metazoa</taxon>
        <taxon>Hemichordata</taxon>
        <taxon>Enteropneusta</taxon>
        <taxon>Harrimaniidae</taxon>
        <taxon>Saccoglossus</taxon>
    </lineage>
</organism>
<dbReference type="GeneID" id="102806000"/>
<dbReference type="Gene3D" id="3.40.50.11350">
    <property type="match status" value="1"/>
</dbReference>
<keyword evidence="1" id="KW-0808">Transferase</keyword>
<keyword evidence="3" id="KW-0119">Carbohydrate metabolism</keyword>
<evidence type="ECO:0000256" key="2">
    <source>
        <dbReference type="ARBA" id="ARBA00023253"/>
    </source>
</evidence>
<reference evidence="6" key="1">
    <citation type="submission" date="2025-08" db="UniProtKB">
        <authorList>
            <consortium name="RefSeq"/>
        </authorList>
    </citation>
    <scope>IDENTIFICATION</scope>
    <source>
        <tissue evidence="6">Testes</tissue>
    </source>
</reference>
<keyword evidence="4" id="KW-0812">Transmembrane</keyword>
<keyword evidence="4" id="KW-0472">Membrane</keyword>
<evidence type="ECO:0000313" key="5">
    <source>
        <dbReference type="Proteomes" id="UP000694865"/>
    </source>
</evidence>
<sequence>MGTLNTTVSRLLVSLLFVSTVFYCAIYIAGFDSLRVNYNSLYAASTIHNTPPQELGESELTTVTVHGGISVGYIPKHKNSTKDVSSEATVFNASLARVVHNITTISYHRNEQIVDHLHRSQAKKKYILPIHHFGSGPNFNYLHFRMTLLFALYTNRTAVESWFYIHFSQKRSLGWKFLNETFDIDKIRNLIDVAYIDEFKRECNSTVDMVIMWPSDRGDRVFWFNKYRELFQKLHQIYLPVLTDAIVTSDISEMLRRIRNVRCVAMYKPLEFSKLTFPQKDELLRNIDVHLDRPIQVQHLADLLSQTVCGDRPYLALHFRTKEEEWCKYKIEKCNPQKVLATNESAERIAEDIVKLMAIRNIPCMYIALPSYAKITVSYHRNKHDMNHVHINQMKKKYILPIHHFVSGPNFHYLHFRMALLFALYTNRTVVESWFLIHFSQKKSLGWRFLNETFDIDSLRNLLDVAYIDEFKRECNNTVDMVIMWPSDRPNLELNYNKYEQLFADLHQINLPVLSKAVISSNISHIMTRLKNVHCAAMYYPWDFAKFTFPQKDNLLRKIDIHLSRTISMQHMADLVTKIICDGRPYLALHFRAKAEEWCKYNMVECDPEKIMGTEESAERVSEDIVNLMETRNISCMYIALPPFARKYKYVFQKRIPNIFTREDVRKNSPLLVTDAMRDNYNISLLEQELCIRKLFLFYLCACVKMFAMLCDGRS</sequence>
<evidence type="ECO:0000256" key="4">
    <source>
        <dbReference type="SAM" id="Phobius"/>
    </source>
</evidence>
<keyword evidence="4" id="KW-1133">Transmembrane helix</keyword>
<proteinExistence type="predicted"/>
<protein>
    <submittedName>
        <fullName evidence="6">Uncharacterized protein LOC102806000</fullName>
    </submittedName>
</protein>
<dbReference type="RefSeq" id="XP_006815138.1">
    <property type="nucleotide sequence ID" value="XM_006815075.1"/>
</dbReference>
<evidence type="ECO:0000313" key="6">
    <source>
        <dbReference type="RefSeq" id="XP_006815138.1"/>
    </source>
</evidence>
<gene>
    <name evidence="6" type="primary">LOC102806000</name>
</gene>
<evidence type="ECO:0000256" key="1">
    <source>
        <dbReference type="ARBA" id="ARBA00022679"/>
    </source>
</evidence>
<evidence type="ECO:0000256" key="3">
    <source>
        <dbReference type="ARBA" id="ARBA00023277"/>
    </source>
</evidence>
<keyword evidence="2" id="KW-0294">Fucose metabolism</keyword>
<name>A0ABM0M547_SACKO</name>
<dbReference type="CDD" id="cd11296">
    <property type="entry name" value="O-FucT_like"/>
    <property type="match status" value="2"/>
</dbReference>
<accession>A0ABM0M547</accession>
<keyword evidence="5" id="KW-1185">Reference proteome</keyword>
<dbReference type="PANTHER" id="PTHR13398:SF0">
    <property type="entry name" value="GDP-FUCOSE PROTEIN O-FUCOSYLTRANSFERASE 2"/>
    <property type="match status" value="1"/>
</dbReference>
<feature type="transmembrane region" description="Helical" evidence="4">
    <location>
        <begin position="12"/>
        <end position="31"/>
    </location>
</feature>
<dbReference type="InterPro" id="IPR045130">
    <property type="entry name" value="OFUT2-like"/>
</dbReference>